<sequence length="66" mass="7521">MLMSLTNSCPNSSTPLTSNFRDLHIHHAPTYTHTYHSTATSLHILCFNCLKPDSQWVHVLPQLAWC</sequence>
<reference evidence="1" key="1">
    <citation type="submission" date="2020-03" db="EMBL/GenBank/DDBJ databases">
        <title>Castanea mollissima Vanexum genome sequencing.</title>
        <authorList>
            <person name="Staton M."/>
        </authorList>
    </citation>
    <scope>NUCLEOTIDE SEQUENCE</scope>
    <source>
        <tissue evidence="1">Leaf</tissue>
    </source>
</reference>
<accession>A0A8J4W0V3</accession>
<protein>
    <submittedName>
        <fullName evidence="1">Uncharacterized protein</fullName>
    </submittedName>
</protein>
<dbReference type="AlphaFoldDB" id="A0A8J4W0V3"/>
<name>A0A8J4W0V3_9ROSI</name>
<dbReference type="Proteomes" id="UP000737018">
    <property type="component" value="Unassembled WGS sequence"/>
</dbReference>
<comment type="caution">
    <text evidence="1">The sequence shown here is derived from an EMBL/GenBank/DDBJ whole genome shotgun (WGS) entry which is preliminary data.</text>
</comment>
<evidence type="ECO:0000313" key="1">
    <source>
        <dbReference type="EMBL" id="KAF3965546.1"/>
    </source>
</evidence>
<organism evidence="1 2">
    <name type="scientific">Castanea mollissima</name>
    <name type="common">Chinese chestnut</name>
    <dbReference type="NCBI Taxonomy" id="60419"/>
    <lineage>
        <taxon>Eukaryota</taxon>
        <taxon>Viridiplantae</taxon>
        <taxon>Streptophyta</taxon>
        <taxon>Embryophyta</taxon>
        <taxon>Tracheophyta</taxon>
        <taxon>Spermatophyta</taxon>
        <taxon>Magnoliopsida</taxon>
        <taxon>eudicotyledons</taxon>
        <taxon>Gunneridae</taxon>
        <taxon>Pentapetalae</taxon>
        <taxon>rosids</taxon>
        <taxon>fabids</taxon>
        <taxon>Fagales</taxon>
        <taxon>Fagaceae</taxon>
        <taxon>Castanea</taxon>
    </lineage>
</organism>
<evidence type="ECO:0000313" key="2">
    <source>
        <dbReference type="Proteomes" id="UP000737018"/>
    </source>
</evidence>
<proteinExistence type="predicted"/>
<keyword evidence="2" id="KW-1185">Reference proteome</keyword>
<dbReference type="EMBL" id="JRKL02001174">
    <property type="protein sequence ID" value="KAF3965546.1"/>
    <property type="molecule type" value="Genomic_DNA"/>
</dbReference>
<gene>
    <name evidence="1" type="ORF">CMV_010277</name>
</gene>